<accession>A0A915EJ44</accession>
<dbReference type="Proteomes" id="UP000887574">
    <property type="component" value="Unplaced"/>
</dbReference>
<reference evidence="2" key="1">
    <citation type="submission" date="2022-11" db="UniProtKB">
        <authorList>
            <consortium name="WormBaseParasite"/>
        </authorList>
    </citation>
    <scope>IDENTIFICATION</scope>
</reference>
<dbReference type="GO" id="GO:0006457">
    <property type="term" value="P:protein folding"/>
    <property type="evidence" value="ECO:0007669"/>
    <property type="project" value="InterPro"/>
</dbReference>
<keyword evidence="1" id="KW-1185">Reference proteome</keyword>
<evidence type="ECO:0000313" key="1">
    <source>
        <dbReference type="Proteomes" id="UP000887574"/>
    </source>
</evidence>
<name>A0A915EJ44_9BILA</name>
<sequence length="105" mass="12024">MLKPSVFRSILQLCIFEHLHFSSTVNEPIGQKEDRRKCGDQVYFLLQRLADHQDSLQKALRKHGLVQTVPKGEVFDPENMMLFYEVSSDSAKPGDVVEVLSLDTF</sequence>
<proteinExistence type="predicted"/>
<dbReference type="GO" id="GO:0000774">
    <property type="term" value="F:adenyl-nucleotide exchange factor activity"/>
    <property type="evidence" value="ECO:0007669"/>
    <property type="project" value="InterPro"/>
</dbReference>
<dbReference type="InterPro" id="IPR000740">
    <property type="entry name" value="GrpE"/>
</dbReference>
<dbReference type="Pfam" id="PF01025">
    <property type="entry name" value="GrpE"/>
    <property type="match status" value="1"/>
</dbReference>
<dbReference type="GO" id="GO:0051087">
    <property type="term" value="F:protein-folding chaperone binding"/>
    <property type="evidence" value="ECO:0007669"/>
    <property type="project" value="InterPro"/>
</dbReference>
<organism evidence="1 2">
    <name type="scientific">Ditylenchus dipsaci</name>
    <dbReference type="NCBI Taxonomy" id="166011"/>
    <lineage>
        <taxon>Eukaryota</taxon>
        <taxon>Metazoa</taxon>
        <taxon>Ecdysozoa</taxon>
        <taxon>Nematoda</taxon>
        <taxon>Chromadorea</taxon>
        <taxon>Rhabditida</taxon>
        <taxon>Tylenchina</taxon>
        <taxon>Tylenchomorpha</taxon>
        <taxon>Sphaerularioidea</taxon>
        <taxon>Anguinidae</taxon>
        <taxon>Anguininae</taxon>
        <taxon>Ditylenchus</taxon>
    </lineage>
</organism>
<dbReference type="AlphaFoldDB" id="A0A915EJ44"/>
<dbReference type="GO" id="GO:0042803">
    <property type="term" value="F:protein homodimerization activity"/>
    <property type="evidence" value="ECO:0007669"/>
    <property type="project" value="InterPro"/>
</dbReference>
<evidence type="ECO:0000313" key="2">
    <source>
        <dbReference type="WBParaSite" id="jg644"/>
    </source>
</evidence>
<protein>
    <submittedName>
        <fullName evidence="2">Uncharacterized protein</fullName>
    </submittedName>
</protein>
<dbReference type="WBParaSite" id="jg644">
    <property type="protein sequence ID" value="jg644"/>
    <property type="gene ID" value="jg644"/>
</dbReference>